<keyword evidence="6 16" id="KW-0732">Signal</keyword>
<evidence type="ECO:0000256" key="3">
    <source>
        <dbReference type="ARBA" id="ARBA00022588"/>
    </source>
</evidence>
<feature type="disulfide bond" evidence="13">
    <location>
        <begin position="260"/>
        <end position="270"/>
    </location>
</feature>
<feature type="transmembrane region" description="Helical" evidence="15">
    <location>
        <begin position="415"/>
        <end position="442"/>
    </location>
</feature>
<dbReference type="Proteomes" id="UP000030746">
    <property type="component" value="Unassembled WGS sequence"/>
</dbReference>
<dbReference type="HOGENOM" id="CLU_406691_0_0_1"/>
<keyword evidence="8" id="KW-0391">Immunity</keyword>
<keyword evidence="13" id="KW-1015">Disulfide bond</keyword>
<evidence type="ECO:0000256" key="14">
    <source>
        <dbReference type="SAM" id="MobiDB-lite"/>
    </source>
</evidence>
<dbReference type="Gene3D" id="3.40.50.10140">
    <property type="entry name" value="Toll/interleukin-1 receptor homology (TIR) domain"/>
    <property type="match status" value="1"/>
</dbReference>
<dbReference type="Gene3D" id="2.10.25.10">
    <property type="entry name" value="Laminin"/>
    <property type="match status" value="2"/>
</dbReference>
<organism evidence="19 20">
    <name type="scientific">Lottia gigantea</name>
    <name type="common">Giant owl limpet</name>
    <dbReference type="NCBI Taxonomy" id="225164"/>
    <lineage>
        <taxon>Eukaryota</taxon>
        <taxon>Metazoa</taxon>
        <taxon>Spiralia</taxon>
        <taxon>Lophotrochozoa</taxon>
        <taxon>Mollusca</taxon>
        <taxon>Gastropoda</taxon>
        <taxon>Patellogastropoda</taxon>
        <taxon>Lottioidea</taxon>
        <taxon>Lottiidae</taxon>
        <taxon>Lottia</taxon>
    </lineage>
</organism>
<reference evidence="19 20" key="1">
    <citation type="journal article" date="2013" name="Nature">
        <title>Insights into bilaterian evolution from three spiralian genomes.</title>
        <authorList>
            <person name="Simakov O."/>
            <person name="Marletaz F."/>
            <person name="Cho S.J."/>
            <person name="Edsinger-Gonzales E."/>
            <person name="Havlak P."/>
            <person name="Hellsten U."/>
            <person name="Kuo D.H."/>
            <person name="Larsson T."/>
            <person name="Lv J."/>
            <person name="Arendt D."/>
            <person name="Savage R."/>
            <person name="Osoegawa K."/>
            <person name="de Jong P."/>
            <person name="Grimwood J."/>
            <person name="Chapman J.A."/>
            <person name="Shapiro H."/>
            <person name="Aerts A."/>
            <person name="Otillar R.P."/>
            <person name="Terry A.Y."/>
            <person name="Boore J.L."/>
            <person name="Grigoriev I.V."/>
            <person name="Lindberg D.R."/>
            <person name="Seaver E.C."/>
            <person name="Weisblat D.A."/>
            <person name="Putnam N.H."/>
            <person name="Rokhsar D.S."/>
        </authorList>
    </citation>
    <scope>NUCLEOTIDE SEQUENCE [LARGE SCALE GENOMIC DNA]</scope>
</reference>
<dbReference type="InterPro" id="IPR035897">
    <property type="entry name" value="Toll_tir_struct_dom_sf"/>
</dbReference>
<keyword evidence="10 15" id="KW-0472">Membrane</keyword>
<dbReference type="PROSITE" id="PS50104">
    <property type="entry name" value="TIR"/>
    <property type="match status" value="1"/>
</dbReference>
<evidence type="ECO:0000256" key="12">
    <source>
        <dbReference type="ARBA" id="ARBA00023180"/>
    </source>
</evidence>
<dbReference type="PROSITE" id="PS50026">
    <property type="entry name" value="EGF_3"/>
    <property type="match status" value="3"/>
</dbReference>
<gene>
    <name evidence="19" type="ORF">LOTGIDRAFT_152123</name>
</gene>
<dbReference type="InterPro" id="IPR000157">
    <property type="entry name" value="TIR_dom"/>
</dbReference>
<name>V4BH64_LOTGI</name>
<feature type="disulfide bond" evidence="13">
    <location>
        <begin position="352"/>
        <end position="361"/>
    </location>
</feature>
<accession>V4BH64</accession>
<evidence type="ECO:0000256" key="9">
    <source>
        <dbReference type="ARBA" id="ARBA00022989"/>
    </source>
</evidence>
<evidence type="ECO:0000256" key="2">
    <source>
        <dbReference type="ARBA" id="ARBA00009634"/>
    </source>
</evidence>
<comment type="subcellular location">
    <subcellularLocation>
        <location evidence="1">Membrane</location>
        <topology evidence="1">Single-pass type I membrane protein</topology>
    </subcellularLocation>
</comment>
<dbReference type="EMBL" id="KB199650">
    <property type="protein sequence ID" value="ESP05292.1"/>
    <property type="molecule type" value="Genomic_DNA"/>
</dbReference>
<dbReference type="AlphaFoldDB" id="V4BH64"/>
<evidence type="ECO:0000313" key="20">
    <source>
        <dbReference type="Proteomes" id="UP000030746"/>
    </source>
</evidence>
<keyword evidence="3" id="KW-0399">Innate immunity</keyword>
<dbReference type="OrthoDB" id="1421090at2759"/>
<dbReference type="PANTHER" id="PTHR24365">
    <property type="entry name" value="TOLL-LIKE RECEPTOR"/>
    <property type="match status" value="1"/>
</dbReference>
<evidence type="ECO:0000256" key="7">
    <source>
        <dbReference type="ARBA" id="ARBA00022737"/>
    </source>
</evidence>
<evidence type="ECO:0000256" key="11">
    <source>
        <dbReference type="ARBA" id="ARBA00023170"/>
    </source>
</evidence>
<dbReference type="GO" id="GO:0007165">
    <property type="term" value="P:signal transduction"/>
    <property type="evidence" value="ECO:0007669"/>
    <property type="project" value="InterPro"/>
</dbReference>
<evidence type="ECO:0000256" key="10">
    <source>
        <dbReference type="ARBA" id="ARBA00023136"/>
    </source>
</evidence>
<feature type="domain" description="EGF-like" evidence="17">
    <location>
        <begin position="31"/>
        <end position="66"/>
    </location>
</feature>
<evidence type="ECO:0000256" key="1">
    <source>
        <dbReference type="ARBA" id="ARBA00004479"/>
    </source>
</evidence>
<dbReference type="OMA" id="HILECTH"/>
<comment type="similarity">
    <text evidence="2">Belongs to the Toll-like receptor family.</text>
</comment>
<keyword evidence="13" id="KW-0245">EGF-like domain</keyword>
<dbReference type="RefSeq" id="XP_009043837.1">
    <property type="nucleotide sequence ID" value="XM_009045589.1"/>
</dbReference>
<comment type="caution">
    <text evidence="13">Lacks conserved residue(s) required for the propagation of feature annotation.</text>
</comment>
<feature type="disulfide bond" evidence="13">
    <location>
        <begin position="56"/>
        <end position="65"/>
    </location>
</feature>
<feature type="domain" description="EGF-like" evidence="17">
    <location>
        <begin position="326"/>
        <end position="362"/>
    </location>
</feature>
<feature type="domain" description="EGF-like" evidence="17">
    <location>
        <begin position="257"/>
        <end position="292"/>
    </location>
</feature>
<dbReference type="SUPFAM" id="SSF52200">
    <property type="entry name" value="Toll/Interleukin receptor TIR domain"/>
    <property type="match status" value="1"/>
</dbReference>
<dbReference type="GO" id="GO:0038023">
    <property type="term" value="F:signaling receptor activity"/>
    <property type="evidence" value="ECO:0007669"/>
    <property type="project" value="TreeGrafter"/>
</dbReference>
<dbReference type="SMART" id="SM00255">
    <property type="entry name" value="TIR"/>
    <property type="match status" value="1"/>
</dbReference>
<evidence type="ECO:0000256" key="16">
    <source>
        <dbReference type="SAM" id="SignalP"/>
    </source>
</evidence>
<dbReference type="GeneID" id="20235605"/>
<dbReference type="PRINTS" id="PR01537">
    <property type="entry name" value="INTRLKN1R1F"/>
</dbReference>
<feature type="disulfide bond" evidence="13">
    <location>
        <begin position="282"/>
        <end position="291"/>
    </location>
</feature>
<keyword evidence="11" id="KW-0675">Receptor</keyword>
<evidence type="ECO:0000259" key="18">
    <source>
        <dbReference type="PROSITE" id="PS50104"/>
    </source>
</evidence>
<keyword evidence="20" id="KW-1185">Reference proteome</keyword>
<feature type="chain" id="PRO_5004717007" description="TIR domain-containing protein" evidence="16">
    <location>
        <begin position="19"/>
        <end position="676"/>
    </location>
</feature>
<keyword evidence="4" id="KW-0433">Leucine-rich repeat</keyword>
<evidence type="ECO:0000259" key="17">
    <source>
        <dbReference type="PROSITE" id="PS50026"/>
    </source>
</evidence>
<dbReference type="SMART" id="SM00181">
    <property type="entry name" value="EGF"/>
    <property type="match status" value="6"/>
</dbReference>
<keyword evidence="5 15" id="KW-0812">Transmembrane</keyword>
<evidence type="ECO:0000256" key="5">
    <source>
        <dbReference type="ARBA" id="ARBA00022692"/>
    </source>
</evidence>
<evidence type="ECO:0000256" key="8">
    <source>
        <dbReference type="ARBA" id="ARBA00022859"/>
    </source>
</evidence>
<keyword evidence="9 15" id="KW-1133">Transmembrane helix</keyword>
<dbReference type="PANTHER" id="PTHR24365:SF541">
    <property type="entry name" value="PROTEIN TOLL-RELATED"/>
    <property type="match status" value="1"/>
</dbReference>
<evidence type="ECO:0000256" key="15">
    <source>
        <dbReference type="SAM" id="Phobius"/>
    </source>
</evidence>
<dbReference type="PROSITE" id="PS00022">
    <property type="entry name" value="EGF_1"/>
    <property type="match status" value="4"/>
</dbReference>
<feature type="region of interest" description="Disordered" evidence="14">
    <location>
        <begin position="190"/>
        <end position="220"/>
    </location>
</feature>
<dbReference type="KEGG" id="lgi:LOTGIDRAFT_152123"/>
<dbReference type="PROSITE" id="PS01186">
    <property type="entry name" value="EGF_2"/>
    <property type="match status" value="1"/>
</dbReference>
<dbReference type="STRING" id="225164.V4BH64"/>
<dbReference type="InterPro" id="IPR000742">
    <property type="entry name" value="EGF"/>
</dbReference>
<evidence type="ECO:0000256" key="4">
    <source>
        <dbReference type="ARBA" id="ARBA00022614"/>
    </source>
</evidence>
<evidence type="ECO:0008006" key="21">
    <source>
        <dbReference type="Google" id="ProtNLM"/>
    </source>
</evidence>
<protein>
    <recommendedName>
        <fullName evidence="21">TIR domain-containing protein</fullName>
    </recommendedName>
</protein>
<feature type="region of interest" description="Disordered" evidence="14">
    <location>
        <begin position="141"/>
        <end position="163"/>
    </location>
</feature>
<proteinExistence type="inferred from homology"/>
<dbReference type="GO" id="GO:0045087">
    <property type="term" value="P:innate immune response"/>
    <property type="evidence" value="ECO:0007669"/>
    <property type="project" value="UniProtKB-KW"/>
</dbReference>
<evidence type="ECO:0000256" key="6">
    <source>
        <dbReference type="ARBA" id="ARBA00022729"/>
    </source>
</evidence>
<dbReference type="FunFam" id="3.40.50.10140:FF:000001">
    <property type="entry name" value="Toll-like receptor 2"/>
    <property type="match status" value="1"/>
</dbReference>
<dbReference type="GO" id="GO:0005886">
    <property type="term" value="C:plasma membrane"/>
    <property type="evidence" value="ECO:0007669"/>
    <property type="project" value="TreeGrafter"/>
</dbReference>
<keyword evidence="12" id="KW-0325">Glycoprotein</keyword>
<keyword evidence="7" id="KW-0677">Repeat</keyword>
<feature type="domain" description="TIR" evidence="18">
    <location>
        <begin position="465"/>
        <end position="609"/>
    </location>
</feature>
<dbReference type="CTD" id="20235605"/>
<dbReference type="Pfam" id="PF01582">
    <property type="entry name" value="TIR"/>
    <property type="match status" value="1"/>
</dbReference>
<evidence type="ECO:0000313" key="19">
    <source>
        <dbReference type="EMBL" id="ESP05292.1"/>
    </source>
</evidence>
<evidence type="ECO:0000256" key="13">
    <source>
        <dbReference type="PROSITE-ProRule" id="PRU00076"/>
    </source>
</evidence>
<feature type="signal peptide" evidence="16">
    <location>
        <begin position="1"/>
        <end position="18"/>
    </location>
</feature>
<sequence>MFTYILCVISHGFIGILAQTTEPVTTLRPIDERICVPGFVCRHGHCVKSDFLECICDPGWIGTFCEKHCPVDCGQHGKCMMYNEKPTCVCDWRYTGSFCDKIKFPTTTVVSESTTQITNITSLSTSLPQNLSTTMQPLNMPTTNALSTTDQGQQSLGSYPSTSTTQILLRSSTSTSPITLVPESSITVSLPSTTNPITTSTSSTLPPATTSLSSPAASTNSPQRTECFPGFICQHGQCPEGRLICICDEGWVGPFCEWKCNLTCGDNGHCNSYSDGGVFCNCKPGYTGDHCDIFETTIPETTTIPTTISSTNHTLPPKSQENELSNLKQCKPGFTCLNGICNKIDTKPSCICEFGYMGLFCEKKCPITCDMNEICELHSNGSAFCSCNWTHTGLNCTKLRPDPDEFRGDQNDPVWYWYLIGSCIVLLVILLILVVVIPYCMWKRREIFIMKIMYMFQPYEDDDDKMFDAFISYKSTAKDEDFVLRQLFPRLETENNFKLCLHFRDFIPGENISNNIIWAVENSRRTILILTPDYIQSEFCRFEYQRAQHEMLNRKQRIIPIILEDVSNQMNYMDNALRSIVKSITYLTWPGEKKEADVNKFWKRLELSLPKKRQERNLCKTKGKSKPENVKLRRFSRDIRPSNTDDNDFVRLSIDDESILNEFRNSRDTNSMTVLM</sequence>